<sequence>MGQKRFTPSNLARKSTCTESANLGTQLVPSFWCVGPVWKEREVQSFSLILYLYRALKYEGTEAKGWQARQKVGFIDRTAFVPVTTIGMCAGGEFPLAQHTCLGIRRTPLLL</sequence>
<name>A0A0K9PWB1_ZOSMR</name>
<proteinExistence type="predicted"/>
<comment type="caution">
    <text evidence="1">The sequence shown here is derived from an EMBL/GenBank/DDBJ whole genome shotgun (WGS) entry which is preliminary data.</text>
</comment>
<evidence type="ECO:0000313" key="2">
    <source>
        <dbReference type="Proteomes" id="UP000036987"/>
    </source>
</evidence>
<organism evidence="1 2">
    <name type="scientific">Zostera marina</name>
    <name type="common">Eelgrass</name>
    <dbReference type="NCBI Taxonomy" id="29655"/>
    <lineage>
        <taxon>Eukaryota</taxon>
        <taxon>Viridiplantae</taxon>
        <taxon>Streptophyta</taxon>
        <taxon>Embryophyta</taxon>
        <taxon>Tracheophyta</taxon>
        <taxon>Spermatophyta</taxon>
        <taxon>Magnoliopsida</taxon>
        <taxon>Liliopsida</taxon>
        <taxon>Zosteraceae</taxon>
        <taxon>Zostera</taxon>
    </lineage>
</organism>
<gene>
    <name evidence="1" type="ORF">ZOSMA_162G00510</name>
</gene>
<evidence type="ECO:0000313" key="1">
    <source>
        <dbReference type="EMBL" id="KMZ72530.1"/>
    </source>
</evidence>
<dbReference type="EMBL" id="LFYR01000625">
    <property type="protein sequence ID" value="KMZ72530.1"/>
    <property type="molecule type" value="Genomic_DNA"/>
</dbReference>
<reference evidence="2" key="1">
    <citation type="journal article" date="2016" name="Nature">
        <title>The genome of the seagrass Zostera marina reveals angiosperm adaptation to the sea.</title>
        <authorList>
            <person name="Olsen J.L."/>
            <person name="Rouze P."/>
            <person name="Verhelst B."/>
            <person name="Lin Y.-C."/>
            <person name="Bayer T."/>
            <person name="Collen J."/>
            <person name="Dattolo E."/>
            <person name="De Paoli E."/>
            <person name="Dittami S."/>
            <person name="Maumus F."/>
            <person name="Michel G."/>
            <person name="Kersting A."/>
            <person name="Lauritano C."/>
            <person name="Lohaus R."/>
            <person name="Toepel M."/>
            <person name="Tonon T."/>
            <person name="Vanneste K."/>
            <person name="Amirebrahimi M."/>
            <person name="Brakel J."/>
            <person name="Bostroem C."/>
            <person name="Chovatia M."/>
            <person name="Grimwood J."/>
            <person name="Jenkins J.W."/>
            <person name="Jueterbock A."/>
            <person name="Mraz A."/>
            <person name="Stam W.T."/>
            <person name="Tice H."/>
            <person name="Bornberg-Bauer E."/>
            <person name="Green P.J."/>
            <person name="Pearson G.A."/>
            <person name="Procaccini G."/>
            <person name="Duarte C.M."/>
            <person name="Schmutz J."/>
            <person name="Reusch T.B.H."/>
            <person name="Van de Peer Y."/>
        </authorList>
    </citation>
    <scope>NUCLEOTIDE SEQUENCE [LARGE SCALE GENOMIC DNA]</scope>
    <source>
        <strain evidence="2">cv. Finnish</strain>
    </source>
</reference>
<keyword evidence="2" id="KW-1185">Reference proteome</keyword>
<dbReference type="AlphaFoldDB" id="A0A0K9PWB1"/>
<accession>A0A0K9PWB1</accession>
<protein>
    <submittedName>
        <fullName evidence="1">Uncharacterized protein</fullName>
    </submittedName>
</protein>
<dbReference type="Proteomes" id="UP000036987">
    <property type="component" value="Unassembled WGS sequence"/>
</dbReference>